<proteinExistence type="predicted"/>
<dbReference type="KEGG" id="scor:J3U87_02850"/>
<accession>A0A8A4TQC3</accession>
<dbReference type="PANTHER" id="PTHR14097">
    <property type="entry name" value="OXIDOREDUCTASE HTATIP2"/>
    <property type="match status" value="1"/>
</dbReference>
<organism evidence="2 3">
    <name type="scientific">Sulfidibacter corallicola</name>
    <dbReference type="NCBI Taxonomy" id="2818388"/>
    <lineage>
        <taxon>Bacteria</taxon>
        <taxon>Pseudomonadati</taxon>
        <taxon>Acidobacteriota</taxon>
        <taxon>Holophagae</taxon>
        <taxon>Acanthopleuribacterales</taxon>
        <taxon>Acanthopleuribacteraceae</taxon>
        <taxon>Sulfidibacter</taxon>
    </lineage>
</organism>
<dbReference type="EMBL" id="CP071793">
    <property type="protein sequence ID" value="QTD51384.1"/>
    <property type="molecule type" value="Genomic_DNA"/>
</dbReference>
<dbReference type="Gene3D" id="3.40.50.720">
    <property type="entry name" value="NAD(P)-binding Rossmann-like Domain"/>
    <property type="match status" value="1"/>
</dbReference>
<keyword evidence="3" id="KW-1185">Reference proteome</keyword>
<sequence>MEHALILGASGLVGGHCLKFLLQNDTFGHVTALVRRDIPENTLSVHPKLTWLPFDFKDPAAYETLPATDAVFCCLGQPLNRLHRHRELLEVDCHYPLRVARRAASTGARHFAIVTSSGISRYSPLFYCRVKARVERELAELPFTSLHLFQPSLLLGERSDPHPLQAWWGRVLTPAAPWFRGPLGRFRPVAAEAVGFAMVHTALRPEPGVGRIPSHQIQELFARHAHETESLRGTSFAREP</sequence>
<gene>
    <name evidence="2" type="ORF">J3U87_02850</name>
</gene>
<evidence type="ECO:0000313" key="2">
    <source>
        <dbReference type="EMBL" id="QTD51384.1"/>
    </source>
</evidence>
<protein>
    <submittedName>
        <fullName evidence="2">NAD(P)H-binding protein</fullName>
    </submittedName>
</protein>
<dbReference type="InterPro" id="IPR016040">
    <property type="entry name" value="NAD(P)-bd_dom"/>
</dbReference>
<dbReference type="Proteomes" id="UP000663929">
    <property type="component" value="Chromosome"/>
</dbReference>
<reference evidence="2" key="1">
    <citation type="submission" date="2021-03" db="EMBL/GenBank/DDBJ databases">
        <title>Acanthopleuribacteraceae sp. M133.</title>
        <authorList>
            <person name="Wang G."/>
        </authorList>
    </citation>
    <scope>NUCLEOTIDE SEQUENCE</scope>
    <source>
        <strain evidence="2">M133</strain>
    </source>
</reference>
<dbReference type="SUPFAM" id="SSF51735">
    <property type="entry name" value="NAD(P)-binding Rossmann-fold domains"/>
    <property type="match status" value="1"/>
</dbReference>
<name>A0A8A4TQC3_SULCO</name>
<evidence type="ECO:0000259" key="1">
    <source>
        <dbReference type="Pfam" id="PF13460"/>
    </source>
</evidence>
<feature type="domain" description="NAD(P)-binding" evidence="1">
    <location>
        <begin position="8"/>
        <end position="121"/>
    </location>
</feature>
<evidence type="ECO:0000313" key="3">
    <source>
        <dbReference type="Proteomes" id="UP000663929"/>
    </source>
</evidence>
<dbReference type="InterPro" id="IPR036291">
    <property type="entry name" value="NAD(P)-bd_dom_sf"/>
</dbReference>
<dbReference type="RefSeq" id="WP_237381515.1">
    <property type="nucleotide sequence ID" value="NZ_CP071793.1"/>
</dbReference>
<dbReference type="AlphaFoldDB" id="A0A8A4TQC3"/>
<dbReference type="PANTHER" id="PTHR14097:SF7">
    <property type="entry name" value="OXIDOREDUCTASE HTATIP2"/>
    <property type="match status" value="1"/>
</dbReference>
<dbReference type="Pfam" id="PF13460">
    <property type="entry name" value="NAD_binding_10"/>
    <property type="match status" value="1"/>
</dbReference>